<proteinExistence type="inferred from homology"/>
<dbReference type="PANTHER" id="PTHR41286">
    <property type="entry name" value="HNH NUCLEASE YAJD-RELATED"/>
    <property type="match status" value="1"/>
</dbReference>
<name>A0A1I4XB81_9PROT</name>
<dbReference type="GO" id="GO:0005829">
    <property type="term" value="C:cytosol"/>
    <property type="evidence" value="ECO:0007669"/>
    <property type="project" value="TreeGrafter"/>
</dbReference>
<dbReference type="AlphaFoldDB" id="A0A1I4XB81"/>
<evidence type="ECO:0000313" key="7">
    <source>
        <dbReference type="Proteomes" id="UP000183287"/>
    </source>
</evidence>
<dbReference type="GO" id="GO:0016787">
    <property type="term" value="F:hydrolase activity"/>
    <property type="evidence" value="ECO:0007669"/>
    <property type="project" value="UniProtKB-KW"/>
</dbReference>
<dbReference type="GO" id="GO:0004519">
    <property type="term" value="F:endonuclease activity"/>
    <property type="evidence" value="ECO:0007669"/>
    <property type="project" value="UniProtKB-KW"/>
</dbReference>
<organism evidence="6 7">
    <name type="scientific">Nitrosomonas communis</name>
    <dbReference type="NCBI Taxonomy" id="44574"/>
    <lineage>
        <taxon>Bacteria</taxon>
        <taxon>Pseudomonadati</taxon>
        <taxon>Pseudomonadota</taxon>
        <taxon>Betaproteobacteria</taxon>
        <taxon>Nitrosomonadales</taxon>
        <taxon>Nitrosomonadaceae</taxon>
        <taxon>Nitrosomonas</taxon>
    </lineage>
</organism>
<evidence type="ECO:0000256" key="3">
    <source>
        <dbReference type="ARBA" id="ARBA00038412"/>
    </source>
</evidence>
<dbReference type="PANTHER" id="PTHR41286:SF1">
    <property type="entry name" value="HNH NUCLEASE YAJD-RELATED"/>
    <property type="match status" value="1"/>
</dbReference>
<dbReference type="InterPro" id="IPR002711">
    <property type="entry name" value="HNH"/>
</dbReference>
<evidence type="ECO:0000259" key="5">
    <source>
        <dbReference type="SMART" id="SM00507"/>
    </source>
</evidence>
<evidence type="ECO:0000313" key="6">
    <source>
        <dbReference type="EMBL" id="SFN23157.1"/>
    </source>
</evidence>
<reference evidence="7" key="1">
    <citation type="submission" date="2016-10" db="EMBL/GenBank/DDBJ databases">
        <authorList>
            <person name="Varghese N."/>
            <person name="Submissions S."/>
        </authorList>
    </citation>
    <scope>NUCLEOTIDE SEQUENCE [LARGE SCALE GENOMIC DNA]</scope>
    <source>
        <strain evidence="7">Nm44</strain>
    </source>
</reference>
<dbReference type="GO" id="GO:0003676">
    <property type="term" value="F:nucleic acid binding"/>
    <property type="evidence" value="ECO:0007669"/>
    <property type="project" value="InterPro"/>
</dbReference>
<dbReference type="Pfam" id="PF01844">
    <property type="entry name" value="HNH"/>
    <property type="match status" value="1"/>
</dbReference>
<keyword evidence="6" id="KW-0255">Endonuclease</keyword>
<evidence type="ECO:0000256" key="2">
    <source>
        <dbReference type="ARBA" id="ARBA00022801"/>
    </source>
</evidence>
<dbReference type="SMART" id="SM00507">
    <property type="entry name" value="HNHc"/>
    <property type="match status" value="1"/>
</dbReference>
<feature type="domain" description="HNH nuclease" evidence="5">
    <location>
        <begin position="24"/>
        <end position="79"/>
    </location>
</feature>
<comment type="similarity">
    <text evidence="3">Belongs to the HNH nuclease family.</text>
</comment>
<evidence type="ECO:0000256" key="1">
    <source>
        <dbReference type="ARBA" id="ARBA00022722"/>
    </source>
</evidence>
<keyword evidence="1" id="KW-0540">Nuclease</keyword>
<accession>A0A1I4XB81</accession>
<keyword evidence="7" id="KW-1185">Reference proteome</keyword>
<dbReference type="CDD" id="cd00085">
    <property type="entry name" value="HNHc"/>
    <property type="match status" value="1"/>
</dbReference>
<dbReference type="EMBL" id="FOUB01000148">
    <property type="protein sequence ID" value="SFN23157.1"/>
    <property type="molecule type" value="Genomic_DNA"/>
</dbReference>
<keyword evidence="2" id="KW-0378">Hydrolase</keyword>
<dbReference type="InterPro" id="IPR003615">
    <property type="entry name" value="HNH_nuc"/>
</dbReference>
<dbReference type="Proteomes" id="UP000183287">
    <property type="component" value="Unassembled WGS sequence"/>
</dbReference>
<gene>
    <name evidence="6" type="ORF">SAMN05421863_11483</name>
</gene>
<dbReference type="GO" id="GO:0008270">
    <property type="term" value="F:zinc ion binding"/>
    <property type="evidence" value="ECO:0007669"/>
    <property type="project" value="InterPro"/>
</dbReference>
<evidence type="ECO:0000256" key="4">
    <source>
        <dbReference type="ARBA" id="ARBA00040194"/>
    </source>
</evidence>
<protein>
    <recommendedName>
        <fullName evidence="4">Putative HNH nuclease YajD</fullName>
    </recommendedName>
</protein>
<sequence>MCRAFFMPDRKTSSQRGYGYRWQKAREGFLRKHPLCADHEKRGYVVAAVIVDHIIPHRGDMQLFWDKANWQSLCEQCHNSHKQRLEKSGIITGCNVDGIPLDASHHWNK</sequence>